<dbReference type="PROSITE" id="PS50175">
    <property type="entry name" value="ASP_PROT_RETROV"/>
    <property type="match status" value="1"/>
</dbReference>
<evidence type="ECO:0000313" key="4">
    <source>
        <dbReference type="EMBL" id="MBW0495280.1"/>
    </source>
</evidence>
<protein>
    <recommendedName>
        <fullName evidence="3">Peptidase A2 domain-containing protein</fullName>
    </recommendedName>
</protein>
<dbReference type="Proteomes" id="UP000765509">
    <property type="component" value="Unassembled WGS sequence"/>
</dbReference>
<keyword evidence="5" id="KW-1185">Reference proteome</keyword>
<dbReference type="InterPro" id="IPR001969">
    <property type="entry name" value="Aspartic_peptidase_AS"/>
</dbReference>
<dbReference type="PROSITE" id="PS00141">
    <property type="entry name" value="ASP_PROTEASE"/>
    <property type="match status" value="1"/>
</dbReference>
<keyword evidence="2" id="KW-0378">Hydrolase</keyword>
<proteinExistence type="predicted"/>
<dbReference type="EMBL" id="AVOT02013009">
    <property type="protein sequence ID" value="MBW0495280.1"/>
    <property type="molecule type" value="Genomic_DNA"/>
</dbReference>
<accession>A0A9Q3HAS4</accession>
<dbReference type="Pfam" id="PF00077">
    <property type="entry name" value="RVP"/>
    <property type="match status" value="1"/>
</dbReference>
<dbReference type="InterPro" id="IPR021109">
    <property type="entry name" value="Peptidase_aspartic_dom_sf"/>
</dbReference>
<dbReference type="AlphaFoldDB" id="A0A9Q3HAS4"/>
<dbReference type="CDD" id="cd00303">
    <property type="entry name" value="retropepsin_like"/>
    <property type="match status" value="1"/>
</dbReference>
<organism evidence="4 5">
    <name type="scientific">Austropuccinia psidii MF-1</name>
    <dbReference type="NCBI Taxonomy" id="1389203"/>
    <lineage>
        <taxon>Eukaryota</taxon>
        <taxon>Fungi</taxon>
        <taxon>Dikarya</taxon>
        <taxon>Basidiomycota</taxon>
        <taxon>Pucciniomycotina</taxon>
        <taxon>Pucciniomycetes</taxon>
        <taxon>Pucciniales</taxon>
        <taxon>Sphaerophragmiaceae</taxon>
        <taxon>Austropuccinia</taxon>
    </lineage>
</organism>
<keyword evidence="1" id="KW-0645">Protease</keyword>
<dbReference type="InterPro" id="IPR001995">
    <property type="entry name" value="Peptidase_A2_cat"/>
</dbReference>
<dbReference type="GO" id="GO:0006508">
    <property type="term" value="P:proteolysis"/>
    <property type="evidence" value="ECO:0007669"/>
    <property type="project" value="InterPro"/>
</dbReference>
<dbReference type="InterPro" id="IPR018061">
    <property type="entry name" value="Retropepsins"/>
</dbReference>
<gene>
    <name evidence="4" type="ORF">O181_034995</name>
</gene>
<dbReference type="Gene3D" id="2.40.70.10">
    <property type="entry name" value="Acid Proteases"/>
    <property type="match status" value="1"/>
</dbReference>
<evidence type="ECO:0000313" key="5">
    <source>
        <dbReference type="Proteomes" id="UP000765509"/>
    </source>
</evidence>
<dbReference type="SUPFAM" id="SSF50630">
    <property type="entry name" value="Acid proteases"/>
    <property type="match status" value="1"/>
</dbReference>
<sequence>MQERLLSLKLWDYDTLRLHYACPLRFMELFIGREEYPTMALVDTGSEINIISEELAIKASLTSRKLNMNLRGIGRHTTSLVRLSEFTRITMITGEEKEIHLLIAKGAVHTILGRLFLADNTVKMKSSHKKGEIFSYPEEDGHQ</sequence>
<dbReference type="GO" id="GO:0004190">
    <property type="term" value="F:aspartic-type endopeptidase activity"/>
    <property type="evidence" value="ECO:0007669"/>
    <property type="project" value="UniProtKB-KW"/>
</dbReference>
<name>A0A9Q3HAS4_9BASI</name>
<evidence type="ECO:0000256" key="2">
    <source>
        <dbReference type="ARBA" id="ARBA00022801"/>
    </source>
</evidence>
<reference evidence="4" key="1">
    <citation type="submission" date="2021-03" db="EMBL/GenBank/DDBJ databases">
        <title>Draft genome sequence of rust myrtle Austropuccinia psidii MF-1, a brazilian biotype.</title>
        <authorList>
            <person name="Quecine M.C."/>
            <person name="Pachon D.M.R."/>
            <person name="Bonatelli M.L."/>
            <person name="Correr F.H."/>
            <person name="Franceschini L.M."/>
            <person name="Leite T.F."/>
            <person name="Margarido G.R.A."/>
            <person name="Almeida C.A."/>
            <person name="Ferrarezi J.A."/>
            <person name="Labate C.A."/>
        </authorList>
    </citation>
    <scope>NUCLEOTIDE SEQUENCE</scope>
    <source>
        <strain evidence="4">MF-1</strain>
    </source>
</reference>
<comment type="caution">
    <text evidence="4">The sequence shown here is derived from an EMBL/GenBank/DDBJ whole genome shotgun (WGS) entry which is preliminary data.</text>
</comment>
<evidence type="ECO:0000256" key="1">
    <source>
        <dbReference type="ARBA" id="ARBA00022750"/>
    </source>
</evidence>
<feature type="domain" description="Peptidase A2" evidence="3">
    <location>
        <begin position="38"/>
        <end position="74"/>
    </location>
</feature>
<evidence type="ECO:0000259" key="3">
    <source>
        <dbReference type="PROSITE" id="PS50175"/>
    </source>
</evidence>
<keyword evidence="1" id="KW-0064">Aspartyl protease</keyword>